<evidence type="ECO:0000259" key="3">
    <source>
        <dbReference type="Pfam" id="PF20235"/>
    </source>
</evidence>
<feature type="domain" description="DUF3615" evidence="2">
    <location>
        <begin position="489"/>
        <end position="581"/>
    </location>
</feature>
<feature type="domain" description="PIR2-like helical" evidence="3">
    <location>
        <begin position="301"/>
        <end position="379"/>
    </location>
</feature>
<dbReference type="Pfam" id="PF20235">
    <property type="entry name" value="PIR2-like_helical"/>
    <property type="match status" value="2"/>
</dbReference>
<dbReference type="InterPro" id="IPR046527">
    <property type="entry name" value="PIR2-like_helical"/>
</dbReference>
<reference evidence="4" key="2">
    <citation type="submission" date="2008-12" db="EMBL/GenBank/DDBJ databases">
        <title>Improved gene annotation of the rice (Oryza sativa) genomes.</title>
        <authorList>
            <person name="Wang J."/>
            <person name="Li R."/>
            <person name="Fan W."/>
            <person name="Huang Q."/>
            <person name="Zhang J."/>
            <person name="Zhou Y."/>
            <person name="Hu Y."/>
            <person name="Zi S."/>
            <person name="Li J."/>
            <person name="Ni P."/>
            <person name="Zheng H."/>
            <person name="Zhang Y."/>
            <person name="Zhao M."/>
            <person name="Hao Q."/>
            <person name="McDermott J."/>
            <person name="Samudrala R."/>
            <person name="Kristiansen K."/>
            <person name="Wong G.K.-S."/>
        </authorList>
    </citation>
    <scope>NUCLEOTIDE SEQUENCE</scope>
</reference>
<evidence type="ECO:0000259" key="2">
    <source>
        <dbReference type="Pfam" id="PF12274"/>
    </source>
</evidence>
<dbReference type="InterPro" id="IPR022059">
    <property type="entry name" value="DUF3615"/>
</dbReference>
<protein>
    <submittedName>
        <fullName evidence="4">Uncharacterized protein</fullName>
    </submittedName>
</protein>
<dbReference type="PANTHER" id="PTHR33120:SF43">
    <property type="entry name" value="PIR2-LIKE HELICAL DOMAIN-CONTAINING PROTEIN"/>
    <property type="match status" value="1"/>
</dbReference>
<feature type="domain" description="PIR2-like helical" evidence="3">
    <location>
        <begin position="31"/>
        <end position="167"/>
    </location>
</feature>
<name>B9EXC1_ORYSJ</name>
<dbReference type="Pfam" id="PF12274">
    <property type="entry name" value="DUF3615"/>
    <property type="match status" value="1"/>
</dbReference>
<dbReference type="EMBL" id="CM000138">
    <property type="protein sequence ID" value="EEE54734.1"/>
    <property type="molecule type" value="Genomic_DNA"/>
</dbReference>
<proteinExistence type="predicted"/>
<feature type="region of interest" description="Disordered" evidence="1">
    <location>
        <begin position="82"/>
        <end position="122"/>
    </location>
</feature>
<reference evidence="4" key="1">
    <citation type="journal article" date="2005" name="PLoS Biol.">
        <title>The genomes of Oryza sativa: a history of duplications.</title>
        <authorList>
            <person name="Yu J."/>
            <person name="Wang J."/>
            <person name="Lin W."/>
            <person name="Li S."/>
            <person name="Li H."/>
            <person name="Zhou J."/>
            <person name="Ni P."/>
            <person name="Dong W."/>
            <person name="Hu S."/>
            <person name="Zeng C."/>
            <person name="Zhang J."/>
            <person name="Zhang Y."/>
            <person name="Li R."/>
            <person name="Xu Z."/>
            <person name="Li S."/>
            <person name="Li X."/>
            <person name="Zheng H."/>
            <person name="Cong L."/>
            <person name="Lin L."/>
            <person name="Yin J."/>
            <person name="Geng J."/>
            <person name="Li G."/>
            <person name="Shi J."/>
            <person name="Liu J."/>
            <person name="Lv H."/>
            <person name="Li J."/>
            <person name="Wang J."/>
            <person name="Deng Y."/>
            <person name="Ran L."/>
            <person name="Shi X."/>
            <person name="Wang X."/>
            <person name="Wu Q."/>
            <person name="Li C."/>
            <person name="Ren X."/>
            <person name="Wang J."/>
            <person name="Wang X."/>
            <person name="Li D."/>
            <person name="Liu D."/>
            <person name="Zhang X."/>
            <person name="Ji Z."/>
            <person name="Zhao W."/>
            <person name="Sun Y."/>
            <person name="Zhang Z."/>
            <person name="Bao J."/>
            <person name="Han Y."/>
            <person name="Dong L."/>
            <person name="Ji J."/>
            <person name="Chen P."/>
            <person name="Wu S."/>
            <person name="Liu J."/>
            <person name="Xiao Y."/>
            <person name="Bu D."/>
            <person name="Tan J."/>
            <person name="Yang L."/>
            <person name="Ye C."/>
            <person name="Zhang J."/>
            <person name="Xu J."/>
            <person name="Zhou Y."/>
            <person name="Yu Y."/>
            <person name="Zhang B."/>
            <person name="Zhuang S."/>
            <person name="Wei H."/>
            <person name="Liu B."/>
            <person name="Lei M."/>
            <person name="Yu H."/>
            <person name="Li Y."/>
            <person name="Xu H."/>
            <person name="Wei S."/>
            <person name="He X."/>
            <person name="Fang L."/>
            <person name="Zhang Z."/>
            <person name="Zhang Y."/>
            <person name="Huang X."/>
            <person name="Su Z."/>
            <person name="Tong W."/>
            <person name="Li J."/>
            <person name="Tong Z."/>
            <person name="Li S."/>
            <person name="Ye J."/>
            <person name="Wang L."/>
            <person name="Fang L."/>
            <person name="Lei T."/>
            <person name="Chen C."/>
            <person name="Chen H."/>
            <person name="Xu Z."/>
            <person name="Li H."/>
            <person name="Huang H."/>
            <person name="Zhang F."/>
            <person name="Xu H."/>
            <person name="Li N."/>
            <person name="Zhao C."/>
            <person name="Li S."/>
            <person name="Dong L."/>
            <person name="Huang Y."/>
            <person name="Li L."/>
            <person name="Xi Y."/>
            <person name="Qi Q."/>
            <person name="Li W."/>
            <person name="Zhang B."/>
            <person name="Hu W."/>
            <person name="Zhang Y."/>
            <person name="Tian X."/>
            <person name="Jiao Y."/>
            <person name="Liang X."/>
            <person name="Jin J."/>
            <person name="Gao L."/>
            <person name="Zheng W."/>
            <person name="Hao B."/>
            <person name="Liu S."/>
            <person name="Wang W."/>
            <person name="Yuan L."/>
            <person name="Cao M."/>
            <person name="McDermott J."/>
            <person name="Samudrala R."/>
            <person name="Wang J."/>
            <person name="Wong G.K."/>
            <person name="Yang H."/>
        </authorList>
    </citation>
    <scope>NUCLEOTIDE SEQUENCE [LARGE SCALE GENOMIC DNA]</scope>
</reference>
<evidence type="ECO:0000256" key="1">
    <source>
        <dbReference type="SAM" id="MobiDB-lite"/>
    </source>
</evidence>
<sequence length="663" mass="73443">MDGRRRRSGRPDVSYGNSDGIAHNRSVILGTIHGYYKEALAVLPLDDLPELAPRLVGAGVCFGFGDPTTNIIANTLSSFLPDKPDPDHRAKKHKRKASIKTPSAAARSDAAGDAPSPPPETRTIAERSLEGLITFLTSYFRYLPTWDALRYLCLANADLLVAVRLIELDRCYNTKDERFHISSYAARAALTCAASSARQPDVDGFIAGSFSLASHLEFVTQTVLADRSYVLSVEKILLLSGMLKKKPRMLDKSDNPMIFADERRLRNCHTDANASGDANCEKVPGGLTISLRAVLLDKIHANCVTNIIVNTLWYDSTFPAMEKLEVDMICTSTFVRVESRSLRGLIKLLLTCIPEISEHDAMIYLLKNNLKVRKAIEMAGAEGWKSSWDVSAYKAAADASFHPEPEAYVQFSTQSLPKVQAAVKSLLRASTPLSSNDVLQLATLLPSSNCISAKSLETIVDLSTDALDMFIAFKEKFVTQQGFFHRKIEAALRKRGYLYDLQVICVANERVGSQMNFLDFKCPYSHVNFLARPKVGSGLKLFFAEFSNDDDDVSFCCTVSRKSKHARCCYCEYEGTRIMHPAHPIENYCGGDMDFIEMAHGTHKLTNARIISCGKCAGNRVGMCGDDYIYFDPTRDAKFAQCMNRTASRANISWSDILKVNTS</sequence>
<dbReference type="Proteomes" id="UP000007752">
    <property type="component" value="Chromosome 1"/>
</dbReference>
<feature type="compositionally biased region" description="Basic residues" evidence="1">
    <location>
        <begin position="89"/>
        <end position="98"/>
    </location>
</feature>
<feature type="region of interest" description="Disordered" evidence="1">
    <location>
        <begin position="1"/>
        <end position="20"/>
    </location>
</feature>
<dbReference type="PANTHER" id="PTHR33120">
    <property type="entry name" value="EXPRESSED PROTEIN-RELATED"/>
    <property type="match status" value="1"/>
</dbReference>
<evidence type="ECO:0000313" key="4">
    <source>
        <dbReference type="EMBL" id="EEE54734.1"/>
    </source>
</evidence>
<accession>B9EXC1</accession>
<dbReference type="AlphaFoldDB" id="B9EXC1"/>
<organism evidence="4">
    <name type="scientific">Oryza sativa subsp. japonica</name>
    <name type="common">Rice</name>
    <dbReference type="NCBI Taxonomy" id="39947"/>
    <lineage>
        <taxon>Eukaryota</taxon>
        <taxon>Viridiplantae</taxon>
        <taxon>Streptophyta</taxon>
        <taxon>Embryophyta</taxon>
        <taxon>Tracheophyta</taxon>
        <taxon>Spermatophyta</taxon>
        <taxon>Magnoliopsida</taxon>
        <taxon>Liliopsida</taxon>
        <taxon>Poales</taxon>
        <taxon>Poaceae</taxon>
        <taxon>BOP clade</taxon>
        <taxon>Oryzoideae</taxon>
        <taxon>Oryzeae</taxon>
        <taxon>Oryzinae</taxon>
        <taxon>Oryza</taxon>
        <taxon>Oryza sativa</taxon>
    </lineage>
</organism>
<feature type="compositionally biased region" description="Low complexity" evidence="1">
    <location>
        <begin position="102"/>
        <end position="114"/>
    </location>
</feature>
<gene>
    <name evidence="4" type="ORF">OsJ_02084</name>
</gene>